<proteinExistence type="predicted"/>
<dbReference type="Gene3D" id="3.40.50.300">
    <property type="entry name" value="P-loop containing nucleotide triphosphate hydrolases"/>
    <property type="match status" value="1"/>
</dbReference>
<feature type="non-terminal residue" evidence="2">
    <location>
        <position position="1"/>
    </location>
</feature>
<organism evidence="2 3">
    <name type="scientific">Desulfomonile tiedjei</name>
    <dbReference type="NCBI Taxonomy" id="2358"/>
    <lineage>
        <taxon>Bacteria</taxon>
        <taxon>Pseudomonadati</taxon>
        <taxon>Thermodesulfobacteriota</taxon>
        <taxon>Desulfomonilia</taxon>
        <taxon>Desulfomonilales</taxon>
        <taxon>Desulfomonilaceae</taxon>
        <taxon>Desulfomonile</taxon>
    </lineage>
</organism>
<dbReference type="AlphaFoldDB" id="A0A9D6UY94"/>
<sequence>ALKKEESCETGALQDTVIKLTRTEADLGVALEELKRLESQWIEGQAAILAARLIPGAPCPVCGSRDHPTPASSDYEPPNEKLLKTKSSRVDALRSSVDQIRQEKAGFEIRLSQIRADEDARKERLVDFESKTVGEIETELESFRKELKNADAARKKAIDLTTQFENLEITVAEGSEVCLKTEQQRNESMIGLQRLQGELSALKGQLPEDFQDVKALERAIAGNRKSIKSQEEAFEKSRQAAARANEQVHSCQAAVKAAEDGAAHCSKRLLVQSEEFRRNLLQAGFPEEAAFRGARRSPAEIRTMEKEIAVFDSGIGAATDRLSRARLNAESVTQPDMAELQSAADQARNALESAIKEEATLVARLQQIERSRSEHAESARLLRSLEERYAVIGRISQAANGINKDGITFQRFVLAALLDDVLFAASKRFRIMTNNRFHLQRVARRSDRRVPGGLDLEVHDTYTGSARPVNTLSGGESFLASLSLALGLADVVQGYAGGIHLDTIFVDEGFGSLDPESLDLALRALMDLRQEGRLVGIISHVPELTERIDARLEVTTGRKGSSARFVV</sequence>
<feature type="coiled-coil region" evidence="1">
    <location>
        <begin position="133"/>
        <end position="170"/>
    </location>
</feature>
<protein>
    <submittedName>
        <fullName evidence="2">SMC family ATPase</fullName>
    </submittedName>
</protein>
<keyword evidence="1" id="KW-0175">Coiled coil</keyword>
<dbReference type="PANTHER" id="PTHR32114">
    <property type="entry name" value="ABC TRANSPORTER ABCH.3"/>
    <property type="match status" value="1"/>
</dbReference>
<reference evidence="2" key="1">
    <citation type="submission" date="2020-07" db="EMBL/GenBank/DDBJ databases">
        <title>Huge and variable diversity of episymbiotic CPR bacteria and DPANN archaea in groundwater ecosystems.</title>
        <authorList>
            <person name="He C.Y."/>
            <person name="Keren R."/>
            <person name="Whittaker M."/>
            <person name="Farag I.F."/>
            <person name="Doudna J."/>
            <person name="Cate J.H.D."/>
            <person name="Banfield J.F."/>
        </authorList>
    </citation>
    <scope>NUCLEOTIDE SEQUENCE</scope>
    <source>
        <strain evidence="2">NC_groundwater_1664_Pr3_B-0.1um_52_9</strain>
    </source>
</reference>
<dbReference type="Proteomes" id="UP000807825">
    <property type="component" value="Unassembled WGS sequence"/>
</dbReference>
<evidence type="ECO:0000313" key="3">
    <source>
        <dbReference type="Proteomes" id="UP000807825"/>
    </source>
</evidence>
<dbReference type="InterPro" id="IPR027417">
    <property type="entry name" value="P-loop_NTPase"/>
</dbReference>
<dbReference type="PANTHER" id="PTHR32114:SF2">
    <property type="entry name" value="ABC TRANSPORTER ABCH.3"/>
    <property type="match status" value="1"/>
</dbReference>
<accession>A0A9D6UY94</accession>
<dbReference type="EMBL" id="JACRDE010000117">
    <property type="protein sequence ID" value="MBI5248616.1"/>
    <property type="molecule type" value="Genomic_DNA"/>
</dbReference>
<comment type="caution">
    <text evidence="2">The sequence shown here is derived from an EMBL/GenBank/DDBJ whole genome shotgun (WGS) entry which is preliminary data.</text>
</comment>
<dbReference type="Pfam" id="PF13558">
    <property type="entry name" value="SbcC_Walker_B"/>
    <property type="match status" value="1"/>
</dbReference>
<feature type="coiled-coil region" evidence="1">
    <location>
        <begin position="337"/>
        <end position="388"/>
    </location>
</feature>
<gene>
    <name evidence="2" type="ORF">HY912_03905</name>
</gene>
<dbReference type="SUPFAM" id="SSF52540">
    <property type="entry name" value="P-loop containing nucleoside triphosphate hydrolases"/>
    <property type="match status" value="1"/>
</dbReference>
<name>A0A9D6UY94_9BACT</name>
<evidence type="ECO:0000256" key="1">
    <source>
        <dbReference type="SAM" id="Coils"/>
    </source>
</evidence>
<evidence type="ECO:0000313" key="2">
    <source>
        <dbReference type="EMBL" id="MBI5248616.1"/>
    </source>
</evidence>